<dbReference type="GO" id="GO:0005770">
    <property type="term" value="C:late endosome"/>
    <property type="evidence" value="ECO:0007669"/>
    <property type="project" value="TreeGrafter"/>
</dbReference>
<dbReference type="GO" id="GO:0030906">
    <property type="term" value="C:retromer, cargo-selective complex"/>
    <property type="evidence" value="ECO:0007669"/>
    <property type="project" value="InterPro"/>
</dbReference>
<accession>A0A7R9YYL8</accession>
<dbReference type="InterPro" id="IPR042491">
    <property type="entry name" value="Vps35_C"/>
</dbReference>
<reference evidence="9" key="1">
    <citation type="submission" date="2021-01" db="EMBL/GenBank/DDBJ databases">
        <authorList>
            <person name="Corre E."/>
            <person name="Pelletier E."/>
            <person name="Niang G."/>
            <person name="Scheremetjew M."/>
            <person name="Finn R."/>
            <person name="Kale V."/>
            <person name="Holt S."/>
            <person name="Cochrane G."/>
            <person name="Meng A."/>
            <person name="Brown T."/>
            <person name="Cohen L."/>
        </authorList>
    </citation>
    <scope>NUCLEOTIDE SEQUENCE</scope>
    <source>
        <strain evidence="9">CCMP219</strain>
    </source>
</reference>
<feature type="compositionally biased region" description="Gly residues" evidence="8">
    <location>
        <begin position="523"/>
        <end position="533"/>
    </location>
</feature>
<dbReference type="AlphaFoldDB" id="A0A7R9YYL8"/>
<evidence type="ECO:0000256" key="3">
    <source>
        <dbReference type="ARBA" id="ARBA00022448"/>
    </source>
</evidence>
<evidence type="ECO:0000256" key="6">
    <source>
        <dbReference type="PIRNR" id="PIRNR009375"/>
    </source>
</evidence>
<dbReference type="PANTHER" id="PTHR11099">
    <property type="entry name" value="VACUOLAR SORTING PROTEIN 35"/>
    <property type="match status" value="1"/>
</dbReference>
<proteinExistence type="inferred from homology"/>
<evidence type="ECO:0000256" key="8">
    <source>
        <dbReference type="SAM" id="MobiDB-lite"/>
    </source>
</evidence>
<name>A0A7R9YYL8_9CHLO</name>
<feature type="coiled-coil region" evidence="7">
    <location>
        <begin position="770"/>
        <end position="800"/>
    </location>
</feature>
<comment type="subcellular location">
    <subcellularLocation>
        <location evidence="1">Membrane</location>
        <topology evidence="1">Peripheral membrane protein</topology>
    </subcellularLocation>
</comment>
<comment type="function">
    <text evidence="6">Plays a role in vesicular protein sorting.</text>
</comment>
<dbReference type="GO" id="GO:0005829">
    <property type="term" value="C:cytosol"/>
    <property type="evidence" value="ECO:0007669"/>
    <property type="project" value="GOC"/>
</dbReference>
<sequence>MRKACDEDIMRDALRYASAMLGELRTSQLAPQKYFDVYMTVFDQLVNLEIFFADERSKGQQAYGALYELVQHAGNVLPRLYLMVTVGCLYIKSKEAKAKEILKDLVELCKGVQHPTRGLFLRAYLCQRSKGLLPDTGSEYEGNGGGNVNDAVDFLLSNFIEMNKLWVRMQHQGSARNREKRETERQQLQDLVGKNLTYLSQLDGMTYELYSGTVLPKVMEQIVSCKDGIAQQYLMQCVIQGFPDEFHLGTLGAVLNVLPELQPDVKLPIVMASLMDRLARYATTDMAVLQRLLEMKAFERFQDAVSKVLASQVGMAAADKVEMFVALLNFTGSVLPSNIGNVNAVLSAAYAALSSAGGLSGDMKAERGLVALLTIPLTKYDVVTGLGLSEYPLLMGLLRHRTHKDLATKIILTIVESGTRVGSEEKVAMLFRFVAPLVRDSKEGGNEDLDDEDMEREQVLVARLLHSLYADDASHHFRLLAAAKQQVQAGGPRRLRHTLPALGFAGLAIVRRLAAGEAAAAEAGGGSKAGGGRGADEAGCEGSAEDGDADGGKTAEGGTGEGEESVPGAGSGGAGEGGGGGKGEGKASTAEAVRVEPATVEAVTVESVLQWVLSVALSLADVATQPALAVQLLLAGGLAASEEAKAELLAYAFFEEAFTLYEERVSDQRSRVNVLFSIIGALQRCTVFGEENRAALVQNASGYASRLLKRSDQCRAACACSHLSWQHHAPAGAAGDSAVGGGGGKVAGHDGGKGKGAAAAAGSGGGSGPVRDASRVMASLKRAIKAANAAKQQIEATARAASPDAIATYVSLYIDIFHQHLYYYDRGVDGFSPAVLQALIDLIQGELAARAASNSASDAAAMAAWGRTAAYVKARAAAAGAPAGQDAAGSKERYAALTVRG</sequence>
<dbReference type="Gene3D" id="1.25.40.660">
    <property type="entry name" value="Vacuolar protein sorting-associated protein 35, helical subcomplex Vps35-C"/>
    <property type="match status" value="2"/>
</dbReference>
<dbReference type="GO" id="GO:0006886">
    <property type="term" value="P:intracellular protein transport"/>
    <property type="evidence" value="ECO:0007669"/>
    <property type="project" value="TreeGrafter"/>
</dbReference>
<keyword evidence="5" id="KW-0472">Membrane</keyword>
<evidence type="ECO:0000256" key="5">
    <source>
        <dbReference type="ARBA" id="ARBA00023136"/>
    </source>
</evidence>
<comment type="similarity">
    <text evidence="2 6">Belongs to the VPS35 family.</text>
</comment>
<keyword evidence="3 6" id="KW-0813">Transport</keyword>
<gene>
    <name evidence="9" type="ORF">CEUR00632_LOCUS12051</name>
</gene>
<protein>
    <recommendedName>
        <fullName evidence="6">Vacuolar protein sorting-associated protein 35</fullName>
    </recommendedName>
</protein>
<evidence type="ECO:0000256" key="4">
    <source>
        <dbReference type="ARBA" id="ARBA00022927"/>
    </source>
</evidence>
<evidence type="ECO:0000256" key="7">
    <source>
        <dbReference type="SAM" id="Coils"/>
    </source>
</evidence>
<keyword evidence="4 6" id="KW-0653">Protein transport</keyword>
<dbReference type="PANTHER" id="PTHR11099:SF0">
    <property type="entry name" value="VACUOLAR PROTEIN SORTING-ASSOCIATED PROTEIN 35"/>
    <property type="match status" value="1"/>
</dbReference>
<dbReference type="GO" id="GO:0042147">
    <property type="term" value="P:retrograde transport, endosome to Golgi"/>
    <property type="evidence" value="ECO:0007669"/>
    <property type="project" value="InterPro"/>
</dbReference>
<organism evidence="9">
    <name type="scientific">Chlamydomonas euryale</name>
    <dbReference type="NCBI Taxonomy" id="1486919"/>
    <lineage>
        <taxon>Eukaryota</taxon>
        <taxon>Viridiplantae</taxon>
        <taxon>Chlorophyta</taxon>
        <taxon>core chlorophytes</taxon>
        <taxon>Chlorophyceae</taxon>
        <taxon>CS clade</taxon>
        <taxon>Chlamydomonadales</taxon>
        <taxon>Chlamydomonadaceae</taxon>
        <taxon>Chlamydomonas</taxon>
    </lineage>
</organism>
<feature type="region of interest" description="Disordered" evidence="8">
    <location>
        <begin position="522"/>
        <end position="590"/>
    </location>
</feature>
<feature type="compositionally biased region" description="Gly residues" evidence="8">
    <location>
        <begin position="569"/>
        <end position="582"/>
    </location>
</feature>
<evidence type="ECO:0000313" key="9">
    <source>
        <dbReference type="EMBL" id="CAD8293504.1"/>
    </source>
</evidence>
<dbReference type="EMBL" id="HBEC01026165">
    <property type="protein sequence ID" value="CAD8293504.1"/>
    <property type="molecule type" value="Transcribed_RNA"/>
</dbReference>
<dbReference type="Pfam" id="PF03635">
    <property type="entry name" value="Vps35"/>
    <property type="match status" value="1"/>
</dbReference>
<dbReference type="InterPro" id="IPR005378">
    <property type="entry name" value="Vps35"/>
</dbReference>
<keyword evidence="7" id="KW-0175">Coiled coil</keyword>
<evidence type="ECO:0000256" key="1">
    <source>
        <dbReference type="ARBA" id="ARBA00004170"/>
    </source>
</evidence>
<dbReference type="PIRSF" id="PIRSF009375">
    <property type="entry name" value="Retromer_Vps35"/>
    <property type="match status" value="1"/>
</dbReference>
<evidence type="ECO:0000256" key="2">
    <source>
        <dbReference type="ARBA" id="ARBA00006536"/>
    </source>
</evidence>